<organism evidence="11 12">
    <name type="scientific">Rhizobium oryzicola</name>
    <dbReference type="NCBI Taxonomy" id="1232668"/>
    <lineage>
        <taxon>Bacteria</taxon>
        <taxon>Pseudomonadati</taxon>
        <taxon>Pseudomonadota</taxon>
        <taxon>Alphaproteobacteria</taxon>
        <taxon>Hyphomicrobiales</taxon>
        <taxon>Rhizobiaceae</taxon>
        <taxon>Rhizobium/Agrobacterium group</taxon>
        <taxon>Rhizobium</taxon>
    </lineage>
</organism>
<evidence type="ECO:0000256" key="8">
    <source>
        <dbReference type="ARBA" id="ARBA00023136"/>
    </source>
</evidence>
<comment type="caution">
    <text evidence="11">The sequence shown here is derived from an EMBL/GenBank/DDBJ whole genome shotgun (WGS) entry which is preliminary data.</text>
</comment>
<keyword evidence="3 10" id="KW-1134">Transmembrane beta strand</keyword>
<dbReference type="Proteomes" id="UP001169006">
    <property type="component" value="Unassembled WGS sequence"/>
</dbReference>
<comment type="domain">
    <text evidence="10">Consists of 16-stranded beta-barrel sheets, with large surface-exposed loops, that form a transmembrane pore at the center of each barrel. The pore is partially ocluded by a peptide loop that folds into the pore lumen.</text>
</comment>
<reference evidence="11" key="2">
    <citation type="submission" date="2023-07" db="EMBL/GenBank/DDBJ databases">
        <authorList>
            <person name="Sun H."/>
        </authorList>
    </citation>
    <scope>NUCLEOTIDE SEQUENCE</scope>
    <source>
        <strain evidence="11">05753</strain>
    </source>
</reference>
<evidence type="ECO:0000256" key="1">
    <source>
        <dbReference type="ARBA" id="ARBA00009521"/>
    </source>
</evidence>
<feature type="signal peptide" evidence="10">
    <location>
        <begin position="1"/>
        <end position="22"/>
    </location>
</feature>
<evidence type="ECO:0000313" key="12">
    <source>
        <dbReference type="Proteomes" id="UP001169006"/>
    </source>
</evidence>
<name>A0ABT8SUB7_9HYPH</name>
<dbReference type="RefSeq" id="WP_302075715.1">
    <property type="nucleotide sequence ID" value="NZ_JAUKWQ010000001.1"/>
</dbReference>
<comment type="similarity">
    <text evidence="1 10">Belongs to the alphaproteobacteria porin family.</text>
</comment>
<dbReference type="EMBL" id="JAUKWQ010000001">
    <property type="protein sequence ID" value="MDO1581616.1"/>
    <property type="molecule type" value="Genomic_DNA"/>
</dbReference>
<evidence type="ECO:0000256" key="4">
    <source>
        <dbReference type="ARBA" id="ARBA00022692"/>
    </source>
</evidence>
<keyword evidence="6 10" id="KW-0406">Ion transport</keyword>
<keyword evidence="7 10" id="KW-0626">Porin</keyword>
<dbReference type="InterPro" id="IPR003684">
    <property type="entry name" value="Porin_alphabac"/>
</dbReference>
<gene>
    <name evidence="11" type="ORF">Q2T52_05845</name>
</gene>
<evidence type="ECO:0000256" key="10">
    <source>
        <dbReference type="RuleBase" id="RU364005"/>
    </source>
</evidence>
<comment type="subcellular location">
    <subcellularLocation>
        <location evidence="10">Cell outer membrane</location>
        <topology evidence="10">Multi-pass membrane protein</topology>
    </subcellularLocation>
</comment>
<keyword evidence="12" id="KW-1185">Reference proteome</keyword>
<evidence type="ECO:0000256" key="6">
    <source>
        <dbReference type="ARBA" id="ARBA00023065"/>
    </source>
</evidence>
<dbReference type="InterPro" id="IPR053713">
    <property type="entry name" value="Bact_OM_Channel_sf"/>
</dbReference>
<keyword evidence="9 10" id="KW-0998">Cell outer membrane</keyword>
<sequence>MNIKTLLVTSAAAFAAVSSAHAADAIVAAAPEPVEYVRVCDAFGTGYFYIPGTETCLKINGYVRFQADWSSFNRGPGIKDFDWDARTRGLVTFNAKSDTELGALASTITLRTWANGDGTQNSLDLDEAYLTLGGFRAGYGYNYWDNDLSGETDDLGSNRINQIGYEYKNDSFSAGFFVDELTKTYSNLFPAWYTGNDNVGFEGQISGKFGPVEAFLLGSYDVAAENGAVRLLATADVGPGTFGIAGIYSSGANAYYDLSEWTVAAEYAVKVNDKLSVTPGFQYWWNTGVNGNGDFTNGDAWKAGMTVDYKITSGLTSKVSVQYQEGDGQADTWSGFFRLQRTF</sequence>
<dbReference type="SUPFAM" id="SSF56935">
    <property type="entry name" value="Porins"/>
    <property type="match status" value="1"/>
</dbReference>
<evidence type="ECO:0000256" key="9">
    <source>
        <dbReference type="ARBA" id="ARBA00023237"/>
    </source>
</evidence>
<proteinExistence type="inferred from homology"/>
<evidence type="ECO:0000313" key="11">
    <source>
        <dbReference type="EMBL" id="MDO1581616.1"/>
    </source>
</evidence>
<reference evidence="11" key="1">
    <citation type="journal article" date="2015" name="Int. J. Syst. Evol. Microbiol.">
        <title>Rhizobium oryzicola sp. nov., potential plant-growth-promoting endophytic bacteria isolated from rice roots.</title>
        <authorList>
            <person name="Zhang X.X."/>
            <person name="Gao J.S."/>
            <person name="Cao Y.H."/>
            <person name="Sheirdil R.A."/>
            <person name="Wang X.C."/>
            <person name="Zhang L."/>
        </authorList>
    </citation>
    <scope>NUCLEOTIDE SEQUENCE</scope>
    <source>
        <strain evidence="11">05753</strain>
    </source>
</reference>
<comment type="function">
    <text evidence="10">Forms passive diffusion pores that allow small molecular weight hydrophilic materials across the outer membrane.</text>
</comment>
<evidence type="ECO:0000256" key="3">
    <source>
        <dbReference type="ARBA" id="ARBA00022452"/>
    </source>
</evidence>
<dbReference type="Pfam" id="PF02530">
    <property type="entry name" value="Porin_2"/>
    <property type="match status" value="1"/>
</dbReference>
<keyword evidence="4 10" id="KW-0812">Transmembrane</keyword>
<feature type="chain" id="PRO_5044971101" description="Porin" evidence="10">
    <location>
        <begin position="23"/>
        <end position="343"/>
    </location>
</feature>
<keyword evidence="2 10" id="KW-0813">Transport</keyword>
<evidence type="ECO:0000256" key="2">
    <source>
        <dbReference type="ARBA" id="ARBA00022448"/>
    </source>
</evidence>
<dbReference type="Gene3D" id="2.40.160.40">
    <property type="entry name" value="monomeric porin ompg"/>
    <property type="match status" value="1"/>
</dbReference>
<keyword evidence="8 10" id="KW-0472">Membrane</keyword>
<keyword evidence="5 10" id="KW-0732">Signal</keyword>
<evidence type="ECO:0000256" key="7">
    <source>
        <dbReference type="ARBA" id="ARBA00023114"/>
    </source>
</evidence>
<protein>
    <recommendedName>
        <fullName evidence="10">Porin</fullName>
    </recommendedName>
</protein>
<evidence type="ECO:0000256" key="5">
    <source>
        <dbReference type="ARBA" id="ARBA00022729"/>
    </source>
</evidence>
<accession>A0ABT8SUB7</accession>